<dbReference type="InterPro" id="IPR050950">
    <property type="entry name" value="HTH-type_LysR_regulators"/>
</dbReference>
<name>A0A242MYH1_CABSO</name>
<evidence type="ECO:0000256" key="3">
    <source>
        <dbReference type="ARBA" id="ARBA00023125"/>
    </source>
</evidence>
<evidence type="ECO:0000256" key="1">
    <source>
        <dbReference type="ARBA" id="ARBA00009437"/>
    </source>
</evidence>
<keyword evidence="3" id="KW-0238">DNA-binding</keyword>
<comment type="caution">
    <text evidence="6">The sequence shown here is derived from an EMBL/GenBank/DDBJ whole genome shotgun (WGS) entry which is preliminary data.</text>
</comment>
<gene>
    <name evidence="6" type="ORF">PAMC26510_11495</name>
</gene>
<dbReference type="InterPro" id="IPR000847">
    <property type="entry name" value="LysR_HTH_N"/>
</dbReference>
<dbReference type="Gene3D" id="1.10.10.10">
    <property type="entry name" value="Winged helix-like DNA-binding domain superfamily/Winged helix DNA-binding domain"/>
    <property type="match status" value="1"/>
</dbReference>
<evidence type="ECO:0000313" key="6">
    <source>
        <dbReference type="EMBL" id="OTP76478.1"/>
    </source>
</evidence>
<dbReference type="Proteomes" id="UP000194546">
    <property type="component" value="Unassembled WGS sequence"/>
</dbReference>
<proteinExistence type="inferred from homology"/>
<dbReference type="Gene3D" id="3.40.190.10">
    <property type="entry name" value="Periplasmic binding protein-like II"/>
    <property type="match status" value="1"/>
</dbReference>
<dbReference type="InterPro" id="IPR036390">
    <property type="entry name" value="WH_DNA-bd_sf"/>
</dbReference>
<dbReference type="GO" id="GO:0005829">
    <property type="term" value="C:cytosol"/>
    <property type="evidence" value="ECO:0007669"/>
    <property type="project" value="TreeGrafter"/>
</dbReference>
<dbReference type="GO" id="GO:0003677">
    <property type="term" value="F:DNA binding"/>
    <property type="evidence" value="ECO:0007669"/>
    <property type="project" value="UniProtKB-KW"/>
</dbReference>
<keyword evidence="4" id="KW-0804">Transcription</keyword>
<comment type="similarity">
    <text evidence="1">Belongs to the LysR transcriptional regulatory family.</text>
</comment>
<dbReference type="PANTHER" id="PTHR30419">
    <property type="entry name" value="HTH-TYPE TRANSCRIPTIONAL REGULATOR YBHD"/>
    <property type="match status" value="1"/>
</dbReference>
<dbReference type="GO" id="GO:0003700">
    <property type="term" value="F:DNA-binding transcription factor activity"/>
    <property type="evidence" value="ECO:0007669"/>
    <property type="project" value="InterPro"/>
</dbReference>
<organism evidence="6 7">
    <name type="scientific">Caballeronia sordidicola</name>
    <name type="common">Burkholderia sordidicola</name>
    <dbReference type="NCBI Taxonomy" id="196367"/>
    <lineage>
        <taxon>Bacteria</taxon>
        <taxon>Pseudomonadati</taxon>
        <taxon>Pseudomonadota</taxon>
        <taxon>Betaproteobacteria</taxon>
        <taxon>Burkholderiales</taxon>
        <taxon>Burkholderiaceae</taxon>
        <taxon>Caballeronia</taxon>
    </lineage>
</organism>
<reference evidence="6 7" key="1">
    <citation type="submission" date="2017-03" db="EMBL/GenBank/DDBJ databases">
        <title>Genome analysis of strain PAMC 26510.</title>
        <authorList>
            <person name="Oh H.-M."/>
            <person name="Yang J.-A."/>
        </authorList>
    </citation>
    <scope>NUCLEOTIDE SEQUENCE [LARGE SCALE GENOMIC DNA]</scope>
    <source>
        <strain evidence="6 7">PAMC 26510</strain>
    </source>
</reference>
<dbReference type="Pfam" id="PF00126">
    <property type="entry name" value="HTH_1"/>
    <property type="match status" value="1"/>
</dbReference>
<protein>
    <submittedName>
        <fullName evidence="6">Regulatory protein, LysR:LysR, substrate-binding protein</fullName>
    </submittedName>
</protein>
<dbReference type="PANTHER" id="PTHR30419:SF2">
    <property type="entry name" value="LYSR FAMILY TRANSCRIPTIONAL REGULATOR"/>
    <property type="match status" value="1"/>
</dbReference>
<keyword evidence="2" id="KW-0805">Transcription regulation</keyword>
<evidence type="ECO:0000313" key="7">
    <source>
        <dbReference type="Proteomes" id="UP000194546"/>
    </source>
</evidence>
<evidence type="ECO:0000259" key="5">
    <source>
        <dbReference type="PROSITE" id="PS50931"/>
    </source>
</evidence>
<dbReference type="FunFam" id="1.10.10.10:FF:000001">
    <property type="entry name" value="LysR family transcriptional regulator"/>
    <property type="match status" value="1"/>
</dbReference>
<dbReference type="AlphaFoldDB" id="A0A242MYH1"/>
<dbReference type="RefSeq" id="WP_256927634.1">
    <property type="nucleotide sequence ID" value="NZ_NBTY01000058.1"/>
</dbReference>
<evidence type="ECO:0000256" key="2">
    <source>
        <dbReference type="ARBA" id="ARBA00023015"/>
    </source>
</evidence>
<accession>A0A242MYH1</accession>
<evidence type="ECO:0000256" key="4">
    <source>
        <dbReference type="ARBA" id="ARBA00023163"/>
    </source>
</evidence>
<dbReference type="EMBL" id="NBTY01000058">
    <property type="protein sequence ID" value="OTP76478.1"/>
    <property type="molecule type" value="Genomic_DNA"/>
</dbReference>
<dbReference type="SUPFAM" id="SSF46785">
    <property type="entry name" value="Winged helix' DNA-binding domain"/>
    <property type="match status" value="1"/>
</dbReference>
<dbReference type="PROSITE" id="PS50931">
    <property type="entry name" value="HTH_LYSR"/>
    <property type="match status" value="1"/>
</dbReference>
<dbReference type="InterPro" id="IPR036388">
    <property type="entry name" value="WH-like_DNA-bd_sf"/>
</dbReference>
<sequence length="173" mass="19495">MRVSADRPLRLDMESLRIFVAVIEEGSIAAAAARMHIVASAVSKRVSDLEDDTGTPLLYRHSRGVQATPAGEALYHHAKRLGEHLQQISDELSEYSEGLRGHTRIYVNITAMVQYLPSVLRSFLHANPKVRIDMVEKSSMKWCRRSQAALQTWHLLGHRGLPRRPAVAPVQRR</sequence>
<feature type="domain" description="HTH lysR-type" evidence="5">
    <location>
        <begin position="11"/>
        <end position="68"/>
    </location>
</feature>